<dbReference type="InterPro" id="IPR014824">
    <property type="entry name" value="Nfu/NifU_N"/>
</dbReference>
<keyword evidence="3" id="KW-1185">Reference proteome</keyword>
<feature type="domain" description="Scaffold protein Nfu/NifU N-terminal" evidence="1">
    <location>
        <begin position="4"/>
        <end position="89"/>
    </location>
</feature>
<gene>
    <name evidence="2" type="ORF">HNQ45_000252</name>
</gene>
<dbReference type="Pfam" id="PF08712">
    <property type="entry name" value="Nfu_N"/>
    <property type="match status" value="1"/>
</dbReference>
<accession>A0A9Q2CYZ4</accession>
<dbReference type="Gene3D" id="3.30.1370.70">
    <property type="entry name" value="Scaffold protein Nfu/NifU, N-terminal domain"/>
    <property type="match status" value="1"/>
</dbReference>
<dbReference type="EMBL" id="JACHHF010000001">
    <property type="protein sequence ID" value="MBB5175394.1"/>
    <property type="molecule type" value="Genomic_DNA"/>
</dbReference>
<proteinExistence type="predicted"/>
<protein>
    <recommendedName>
        <fullName evidence="1">Scaffold protein Nfu/NifU N-terminal domain-containing protein</fullName>
    </recommendedName>
</protein>
<dbReference type="SUPFAM" id="SSF110836">
    <property type="entry name" value="Hypothetical protein SAV1430"/>
    <property type="match status" value="1"/>
</dbReference>
<evidence type="ECO:0000313" key="3">
    <source>
        <dbReference type="Proteomes" id="UP000579136"/>
    </source>
</evidence>
<name>A0A9Q2CYZ4_9STAP</name>
<sequence length="89" mass="10267">MNILKIEPTPNPNTMKVVLDEHKEDMKSSTHTEVSDDNPEFINRVLEIEEVTSVFYALDFISIDKDPRADWETIIPKIEATFEDGDTKK</sequence>
<dbReference type="AlphaFoldDB" id="A0A9Q2CYZ4"/>
<dbReference type="Proteomes" id="UP000579136">
    <property type="component" value="Unassembled WGS sequence"/>
</dbReference>
<dbReference type="RefSeq" id="WP_311538881.1">
    <property type="nucleotide sequence ID" value="NZ_CBCRYX010000003.1"/>
</dbReference>
<organism evidence="2 3">
    <name type="scientific">Nosocomiicoccus ampullae</name>
    <dbReference type="NCBI Taxonomy" id="489910"/>
    <lineage>
        <taxon>Bacteria</taxon>
        <taxon>Bacillati</taxon>
        <taxon>Bacillota</taxon>
        <taxon>Bacilli</taxon>
        <taxon>Bacillales</taxon>
        <taxon>Staphylococcaceae</taxon>
        <taxon>Nosocomiicoccus</taxon>
    </lineage>
</organism>
<dbReference type="SMART" id="SM00932">
    <property type="entry name" value="Nfu_N"/>
    <property type="match status" value="1"/>
</dbReference>
<comment type="caution">
    <text evidence="2">The sequence shown here is derived from an EMBL/GenBank/DDBJ whole genome shotgun (WGS) entry which is preliminary data.</text>
</comment>
<evidence type="ECO:0000259" key="1">
    <source>
        <dbReference type="SMART" id="SM00932"/>
    </source>
</evidence>
<evidence type="ECO:0000313" key="2">
    <source>
        <dbReference type="EMBL" id="MBB5175394.1"/>
    </source>
</evidence>
<reference evidence="2 3" key="1">
    <citation type="submission" date="2020-08" db="EMBL/GenBank/DDBJ databases">
        <title>Genomic Encyclopedia of Type Strains, Phase IV (KMG-IV): sequencing the most valuable type-strain genomes for metagenomic binning, comparative biology and taxonomic classification.</title>
        <authorList>
            <person name="Goeker M."/>
        </authorList>
    </citation>
    <scope>NUCLEOTIDE SEQUENCE [LARGE SCALE GENOMIC DNA]</scope>
    <source>
        <strain evidence="2 3">DSM 19163</strain>
    </source>
</reference>
<dbReference type="InterPro" id="IPR036498">
    <property type="entry name" value="Nfu/NifU_N_sf"/>
</dbReference>